<dbReference type="PRINTS" id="PR00207">
    <property type="entry name" value="FLAGELLIN"/>
</dbReference>
<dbReference type="InterPro" id="IPR046358">
    <property type="entry name" value="Flagellin_C"/>
</dbReference>
<keyword evidence="2 4" id="KW-0964">Secreted</keyword>
<gene>
    <name evidence="7" type="ORF">ACFFLH_07885</name>
</gene>
<name>A0ABV5ZCS9_9GAMM</name>
<evidence type="ECO:0000256" key="1">
    <source>
        <dbReference type="ARBA" id="ARBA00005709"/>
    </source>
</evidence>
<keyword evidence="8" id="KW-1185">Reference proteome</keyword>
<evidence type="ECO:0000259" key="5">
    <source>
        <dbReference type="Pfam" id="PF00669"/>
    </source>
</evidence>
<evidence type="ECO:0000256" key="4">
    <source>
        <dbReference type="RuleBase" id="RU362073"/>
    </source>
</evidence>
<comment type="subcellular location">
    <subcellularLocation>
        <location evidence="4">Secreted</location>
    </subcellularLocation>
    <subcellularLocation>
        <location evidence="4">Bacterial flagellum</location>
    </subcellularLocation>
</comment>
<evidence type="ECO:0000313" key="7">
    <source>
        <dbReference type="EMBL" id="MFB9886324.1"/>
    </source>
</evidence>
<dbReference type="InterPro" id="IPR001492">
    <property type="entry name" value="Flagellin"/>
</dbReference>
<dbReference type="Pfam" id="PF00669">
    <property type="entry name" value="Flagellin_N"/>
    <property type="match status" value="1"/>
</dbReference>
<keyword evidence="7" id="KW-0282">Flagellum</keyword>
<dbReference type="Pfam" id="PF00700">
    <property type="entry name" value="Flagellin_C"/>
    <property type="match status" value="1"/>
</dbReference>
<dbReference type="PANTHER" id="PTHR42792">
    <property type="entry name" value="FLAGELLIN"/>
    <property type="match status" value="1"/>
</dbReference>
<organism evidence="7 8">
    <name type="scientific">Balneatrix alpica</name>
    <dbReference type="NCBI Taxonomy" id="75684"/>
    <lineage>
        <taxon>Bacteria</taxon>
        <taxon>Pseudomonadati</taxon>
        <taxon>Pseudomonadota</taxon>
        <taxon>Gammaproteobacteria</taxon>
        <taxon>Oceanospirillales</taxon>
        <taxon>Balneatrichaceae</taxon>
        <taxon>Balneatrix</taxon>
    </lineage>
</organism>
<reference evidence="7 8" key="1">
    <citation type="submission" date="2024-09" db="EMBL/GenBank/DDBJ databases">
        <authorList>
            <person name="Sun Q."/>
            <person name="Mori K."/>
        </authorList>
    </citation>
    <scope>NUCLEOTIDE SEQUENCE [LARGE SCALE GENOMIC DNA]</scope>
    <source>
        <strain evidence="7 8">ATCC 51285</strain>
    </source>
</reference>
<keyword evidence="7" id="KW-0969">Cilium</keyword>
<dbReference type="PANTHER" id="PTHR42792:SF2">
    <property type="entry name" value="FLAGELLIN"/>
    <property type="match status" value="1"/>
</dbReference>
<accession>A0ABV5ZCS9</accession>
<dbReference type="RefSeq" id="WP_027311790.1">
    <property type="nucleotide sequence ID" value="NZ_JAUESS010000011.1"/>
</dbReference>
<comment type="function">
    <text evidence="4">Flagellin is the subunit protein which polymerizes to form the filaments of bacterial flagella.</text>
</comment>
<comment type="caution">
    <text evidence="7">The sequence shown here is derived from an EMBL/GenBank/DDBJ whole genome shotgun (WGS) entry which is preliminary data.</text>
</comment>
<feature type="domain" description="Flagellin C-terminal" evidence="6">
    <location>
        <begin position="144"/>
        <end position="223"/>
    </location>
</feature>
<protein>
    <recommendedName>
        <fullName evidence="4">Flagellin</fullName>
    </recommendedName>
</protein>
<comment type="similarity">
    <text evidence="1 4">Belongs to the bacterial flagellin family.</text>
</comment>
<evidence type="ECO:0000256" key="3">
    <source>
        <dbReference type="ARBA" id="ARBA00023143"/>
    </source>
</evidence>
<evidence type="ECO:0000256" key="2">
    <source>
        <dbReference type="ARBA" id="ARBA00022525"/>
    </source>
</evidence>
<dbReference type="SUPFAM" id="SSF64518">
    <property type="entry name" value="Phase 1 flagellin"/>
    <property type="match status" value="1"/>
</dbReference>
<proteinExistence type="inferred from homology"/>
<keyword evidence="7" id="KW-0966">Cell projection</keyword>
<dbReference type="InterPro" id="IPR001029">
    <property type="entry name" value="Flagellin_N"/>
</dbReference>
<keyword evidence="3 4" id="KW-0975">Bacterial flagellum</keyword>
<feature type="domain" description="Flagellin N-terminal" evidence="5">
    <location>
        <begin position="3"/>
        <end position="124"/>
    </location>
</feature>
<sequence length="228" mass="24409">MINSTSSNSSSLLSSLQQQQEQLQQKLASGKRINRAADDAAGLQIAGRLSTTEVEAKGRANNALDQRNLNSIQEGRLNAISENLVRAQELLVQAGNPLYAGSNAIQQELDAVSETVNVIAKEALGQDNFLSGLNAGDPDTSLATLNSAADTVNNEATRLGAESNTLQRQANTYELVAVNTAASRQRVEETDYAQASSERSANDVLLQSSLRVEQSRQQQQGLLIDTLI</sequence>
<evidence type="ECO:0000313" key="8">
    <source>
        <dbReference type="Proteomes" id="UP001589628"/>
    </source>
</evidence>
<dbReference type="EMBL" id="JBHLZN010000002">
    <property type="protein sequence ID" value="MFB9886324.1"/>
    <property type="molecule type" value="Genomic_DNA"/>
</dbReference>
<dbReference type="Gene3D" id="1.20.1330.10">
    <property type="entry name" value="f41 fragment of flagellin, N-terminal domain"/>
    <property type="match status" value="2"/>
</dbReference>
<dbReference type="Proteomes" id="UP001589628">
    <property type="component" value="Unassembled WGS sequence"/>
</dbReference>
<evidence type="ECO:0000259" key="6">
    <source>
        <dbReference type="Pfam" id="PF00700"/>
    </source>
</evidence>